<keyword evidence="3" id="KW-1185">Reference proteome</keyword>
<name>A0ABX7NLK4_9BACT</name>
<feature type="compositionally biased region" description="Basic and acidic residues" evidence="1">
    <location>
        <begin position="16"/>
        <end position="34"/>
    </location>
</feature>
<evidence type="ECO:0000313" key="3">
    <source>
        <dbReference type="Proteomes" id="UP000663090"/>
    </source>
</evidence>
<organism evidence="2 3">
    <name type="scientific">Myxococcus landrumensis</name>
    <dbReference type="NCBI Taxonomy" id="2813577"/>
    <lineage>
        <taxon>Bacteria</taxon>
        <taxon>Pseudomonadati</taxon>
        <taxon>Myxococcota</taxon>
        <taxon>Myxococcia</taxon>
        <taxon>Myxococcales</taxon>
        <taxon>Cystobacterineae</taxon>
        <taxon>Myxococcaceae</taxon>
        <taxon>Myxococcus</taxon>
    </lineage>
</organism>
<evidence type="ECO:0000313" key="2">
    <source>
        <dbReference type="EMBL" id="QSQ18427.1"/>
    </source>
</evidence>
<feature type="region of interest" description="Disordered" evidence="1">
    <location>
        <begin position="1"/>
        <end position="126"/>
    </location>
</feature>
<dbReference type="EMBL" id="CP071091">
    <property type="protein sequence ID" value="QSQ18427.1"/>
    <property type="molecule type" value="Genomic_DNA"/>
</dbReference>
<protein>
    <submittedName>
        <fullName evidence="2">Uncharacterized protein</fullName>
    </submittedName>
</protein>
<accession>A0ABX7NLK4</accession>
<feature type="compositionally biased region" description="Acidic residues" evidence="1">
    <location>
        <begin position="52"/>
        <end position="71"/>
    </location>
</feature>
<gene>
    <name evidence="2" type="ORF">JY572_27195</name>
</gene>
<sequence length="126" mass="13971">MPAFRNLGGRVAAGIPRHDRSQAEDCIMVKDPRRQPAPQPIEDFYGRSIALQDEEEPQEPPESPPPDDDAPDTPWHAHPMNPAERTPRAILDDIPDGDGPRSDAGTNPLPDLYWTAFPGSLEEEKD</sequence>
<evidence type="ECO:0000256" key="1">
    <source>
        <dbReference type="SAM" id="MobiDB-lite"/>
    </source>
</evidence>
<dbReference type="Proteomes" id="UP000663090">
    <property type="component" value="Chromosome"/>
</dbReference>
<reference evidence="2 3" key="1">
    <citation type="submission" date="2021-02" db="EMBL/GenBank/DDBJ databases">
        <title>De Novo genome assembly of isolated myxobacteria.</title>
        <authorList>
            <person name="Stevens D.C."/>
        </authorList>
    </citation>
    <scope>NUCLEOTIDE SEQUENCE [LARGE SCALE GENOMIC DNA]</scope>
    <source>
        <strain evidence="2 3">SCHIC003</strain>
    </source>
</reference>
<proteinExistence type="predicted"/>